<dbReference type="PATRIC" id="fig|743722.3.peg.437"/>
<reference evidence="1" key="1">
    <citation type="submission" date="2011-03" db="EMBL/GenBank/DDBJ databases">
        <title>Complete sequence of Sphingobacterium sp. 21.</title>
        <authorList>
            <consortium name="US DOE Joint Genome Institute"/>
            <person name="Lucas S."/>
            <person name="Copeland A."/>
            <person name="Lapidus A."/>
            <person name="Cheng J.-F."/>
            <person name="Goodwin L."/>
            <person name="Pitluck S."/>
            <person name="Davenport K."/>
            <person name="Detter J.C."/>
            <person name="Han C."/>
            <person name="Tapia R."/>
            <person name="Land M."/>
            <person name="Hauser L."/>
            <person name="Kyrpides N."/>
            <person name="Ivanova N."/>
            <person name="Ovchinnikova G."/>
            <person name="Pagani I."/>
            <person name="Siebers A.K."/>
            <person name="Allgaier M."/>
            <person name="Thelen M.P."/>
            <person name="Hugenholtz P."/>
            <person name="Woyke T."/>
        </authorList>
    </citation>
    <scope>NUCLEOTIDE SEQUENCE</scope>
    <source>
        <strain evidence="1">21</strain>
    </source>
</reference>
<evidence type="ECO:0000313" key="1">
    <source>
        <dbReference type="EMBL" id="ADZ76984.1"/>
    </source>
</evidence>
<organism evidence="1">
    <name type="scientific">Sphingobacterium sp. (strain 21)</name>
    <dbReference type="NCBI Taxonomy" id="743722"/>
    <lineage>
        <taxon>Bacteria</taxon>
        <taxon>Pseudomonadati</taxon>
        <taxon>Bacteroidota</taxon>
        <taxon>Sphingobacteriia</taxon>
        <taxon>Sphingobacteriales</taxon>
        <taxon>Sphingobacteriaceae</taxon>
        <taxon>Sphingobacterium</taxon>
    </lineage>
</organism>
<name>F4C510_SPHS2</name>
<dbReference type="OrthoDB" id="707065at2"/>
<dbReference type="AlphaFoldDB" id="F4C510"/>
<gene>
    <name evidence="1" type="ordered locus">Sph21_0402</name>
</gene>
<proteinExistence type="predicted"/>
<sequence>MKKKKDKIVTVDRYSKYADIDEMYSTKYSNIKLTIPSNLRMLCAIFEVKVEDLLYDFMWNTRQDDISVLEKY</sequence>
<accession>F4C510</accession>
<dbReference type="STRING" id="743722.Sph21_0402"/>
<dbReference type="KEGG" id="shg:Sph21_0402"/>
<dbReference type="HOGENOM" id="CLU_2720287_0_0_10"/>
<dbReference type="EMBL" id="CP002584">
    <property type="protein sequence ID" value="ADZ76984.1"/>
    <property type="molecule type" value="Genomic_DNA"/>
</dbReference>
<protein>
    <submittedName>
        <fullName evidence="1">Abnormal GONad development family member (Gon-4)</fullName>
    </submittedName>
</protein>